<evidence type="ECO:0000256" key="2">
    <source>
        <dbReference type="ARBA" id="ARBA00023069"/>
    </source>
</evidence>
<dbReference type="InterPro" id="IPR051147">
    <property type="entry name" value="CFAP_domain-containing"/>
</dbReference>
<dbReference type="Proteomes" id="UP000322234">
    <property type="component" value="Unassembled WGS sequence"/>
</dbReference>
<feature type="compositionally biased region" description="Polar residues" evidence="4">
    <location>
        <begin position="335"/>
        <end position="348"/>
    </location>
</feature>
<evidence type="ECO:0000313" key="7">
    <source>
        <dbReference type="Proteomes" id="UP000322234"/>
    </source>
</evidence>
<dbReference type="AlphaFoldDB" id="A0A6B0S9C2"/>
<proteinExistence type="predicted"/>
<reference evidence="6" key="1">
    <citation type="submission" date="2019-10" db="EMBL/GenBank/DDBJ databases">
        <title>The sequence and de novo assembly of the wild yak genome.</title>
        <authorList>
            <person name="Liu Y."/>
        </authorList>
    </citation>
    <scope>NUCLEOTIDE SEQUENCE [LARGE SCALE GENOMIC DNA]</scope>
    <source>
        <strain evidence="6">WY2019</strain>
    </source>
</reference>
<dbReference type="InterPro" id="IPR025252">
    <property type="entry name" value="DUF4200"/>
</dbReference>
<dbReference type="PANTHER" id="PTHR21683:SF5">
    <property type="entry name" value="CILIA- AND FLAGELLA-ASSOCIATED PROTEIN 100"/>
    <property type="match status" value="1"/>
</dbReference>
<sequence>MSENLPPMVSKSVTFNKHGPEPTDNSASGSEEKKKHAKNGKASKNVPDQPANPFHMSGDVDFFLLREQERNKSLLDREQKKQLRVHEKMTYSSKVSAKHTSLRRELQLEDETEDQEEWAEQLRSFHEQVAWKLAMTREKKLEPNNINSYVDQNRQMFLIQYALDMKRSEIQRLESLAAQEEAELERAEKFLEKDAALFDEFLRENDRSSVQALRMADKESKAKMEKILEIRELTTQIMNIKSEISKSEDMLQQYKVYKDFLYKLSPKEWLEEQEKKHVALKQAKEVVEAFKESLLLSSVGDKGSKEGRPPLLPPEGQSSRRPAKLLQMMRLHQALPSTASQQQGTLPSMPSGVESKRSSSTLPVQDDLDSDDEEVSAGSRGAPGPGLLSGGLTWLCSQEPELYFTDPQQLLDVFTKLEEQNLSLVQNTQEMEEALEELSFTLKNTQTRMDREVNQLKQWITTLMMSIAKEEETAAELELKARVFHFGEFKGDQEDKLLESLNCKVLDVYRHCVGGQQESSLGTVQMLATIEHQLDELLENLERVPPARIEQAEKAKEKERRLRLREEKAKLQKQLQEERLLRAQARAQAEVKKKGPDQALLSPGSQAEPGGAGTAVGPLRSEWSVRRRLLAVRPSDRCCPMSLSRAVTVSVEAPLPAPPQLSLPWPLPKATEDGESIRLLFL</sequence>
<evidence type="ECO:0000313" key="6">
    <source>
        <dbReference type="EMBL" id="MXQ95673.1"/>
    </source>
</evidence>
<comment type="caution">
    <text evidence="6">The sequence shown here is derived from an EMBL/GenBank/DDBJ whole genome shotgun (WGS) entry which is preliminary data.</text>
</comment>
<organism evidence="6 7">
    <name type="scientific">Bos mutus</name>
    <name type="common">wild yak</name>
    <dbReference type="NCBI Taxonomy" id="72004"/>
    <lineage>
        <taxon>Eukaryota</taxon>
        <taxon>Metazoa</taxon>
        <taxon>Chordata</taxon>
        <taxon>Craniata</taxon>
        <taxon>Vertebrata</taxon>
        <taxon>Euteleostomi</taxon>
        <taxon>Mammalia</taxon>
        <taxon>Eutheria</taxon>
        <taxon>Laurasiatheria</taxon>
        <taxon>Artiodactyla</taxon>
        <taxon>Ruminantia</taxon>
        <taxon>Pecora</taxon>
        <taxon>Bovidae</taxon>
        <taxon>Bovinae</taxon>
        <taxon>Bos</taxon>
    </lineage>
</organism>
<dbReference type="PANTHER" id="PTHR21683">
    <property type="entry name" value="COILED-COIL DOMAIN-CONTAINING PROTEIN 42 LIKE-2-LIKE-RELATED"/>
    <property type="match status" value="1"/>
</dbReference>
<keyword evidence="7" id="KW-1185">Reference proteome</keyword>
<feature type="compositionally biased region" description="Acidic residues" evidence="4">
    <location>
        <begin position="366"/>
        <end position="375"/>
    </location>
</feature>
<feature type="domain" description="DUF4200" evidence="5">
    <location>
        <begin position="149"/>
        <end position="267"/>
    </location>
</feature>
<feature type="region of interest" description="Disordered" evidence="4">
    <location>
        <begin position="1"/>
        <end position="55"/>
    </location>
</feature>
<feature type="region of interest" description="Disordered" evidence="4">
    <location>
        <begin position="298"/>
        <end position="320"/>
    </location>
</feature>
<accession>A0A6B0S9C2</accession>
<dbReference type="GO" id="GO:0036064">
    <property type="term" value="C:ciliary basal body"/>
    <property type="evidence" value="ECO:0007669"/>
    <property type="project" value="TreeGrafter"/>
</dbReference>
<evidence type="ECO:0000256" key="1">
    <source>
        <dbReference type="ARBA" id="ARBA00023054"/>
    </source>
</evidence>
<gene>
    <name evidence="6" type="ORF">E5288_WYG018231</name>
</gene>
<dbReference type="EMBL" id="VBQZ03000143">
    <property type="protein sequence ID" value="MXQ95673.1"/>
    <property type="molecule type" value="Genomic_DNA"/>
</dbReference>
<dbReference type="Pfam" id="PF13863">
    <property type="entry name" value="DUF4200"/>
    <property type="match status" value="1"/>
</dbReference>
<feature type="region of interest" description="Disordered" evidence="4">
    <location>
        <begin position="335"/>
        <end position="384"/>
    </location>
</feature>
<evidence type="ECO:0000259" key="5">
    <source>
        <dbReference type="Pfam" id="PF13863"/>
    </source>
</evidence>
<name>A0A6B0S9C2_9CETA</name>
<keyword evidence="1 3" id="KW-0175">Coiled coil</keyword>
<protein>
    <recommendedName>
        <fullName evidence="5">DUF4200 domain-containing protein</fullName>
    </recommendedName>
</protein>
<feature type="coiled-coil region" evidence="3">
    <location>
        <begin position="417"/>
        <end position="448"/>
    </location>
</feature>
<keyword evidence="2" id="KW-0969">Cilium</keyword>
<evidence type="ECO:0000256" key="4">
    <source>
        <dbReference type="SAM" id="MobiDB-lite"/>
    </source>
</evidence>
<evidence type="ECO:0000256" key="3">
    <source>
        <dbReference type="SAM" id="Coils"/>
    </source>
</evidence>
<feature type="region of interest" description="Disordered" evidence="4">
    <location>
        <begin position="586"/>
        <end position="618"/>
    </location>
</feature>
<keyword evidence="2" id="KW-0966">Cell projection</keyword>
<feature type="coiled-coil region" evidence="3">
    <location>
        <begin position="163"/>
        <end position="190"/>
    </location>
</feature>